<organism evidence="2 3">
    <name type="scientific">Fomitopsis schrenkii</name>
    <name type="common">Brown rot fungus</name>
    <dbReference type="NCBI Taxonomy" id="2126942"/>
    <lineage>
        <taxon>Eukaryota</taxon>
        <taxon>Fungi</taxon>
        <taxon>Dikarya</taxon>
        <taxon>Basidiomycota</taxon>
        <taxon>Agaricomycotina</taxon>
        <taxon>Agaricomycetes</taxon>
        <taxon>Polyporales</taxon>
        <taxon>Fomitopsis</taxon>
    </lineage>
</organism>
<keyword evidence="3" id="KW-1185">Reference proteome</keyword>
<evidence type="ECO:0000256" key="1">
    <source>
        <dbReference type="SAM" id="SignalP"/>
    </source>
</evidence>
<feature type="signal peptide" evidence="1">
    <location>
        <begin position="1"/>
        <end position="18"/>
    </location>
</feature>
<proteinExistence type="predicted"/>
<protein>
    <submittedName>
        <fullName evidence="2">Uncharacterized protein</fullName>
    </submittedName>
</protein>
<name>S8FED5_FOMSC</name>
<dbReference type="OrthoDB" id="2310204at2759"/>
<sequence>MYGLRFLGLAFLAVSVSARPHYKRAAAYCDPLEQGGFMLTDAGDLGEPLSVIISGHSSPDVLTDDGIVNYARAIGFSTECLGIHLGDPQSANLGDGNGWVNQTAELREDYGHANVGTCLESVIGGNHFRVFTQNGPTANSGALFLAASEEEPSTEHQTISPDGYNLGRDHLVEWALGETSFDGVTYHTTAENVTGLLQAGTQGINHDIAIDGIVTVLTVRIV</sequence>
<dbReference type="Proteomes" id="UP000015241">
    <property type="component" value="Unassembled WGS sequence"/>
</dbReference>
<dbReference type="EMBL" id="KE504153">
    <property type="protein sequence ID" value="EPS99875.1"/>
    <property type="molecule type" value="Genomic_DNA"/>
</dbReference>
<evidence type="ECO:0000313" key="3">
    <source>
        <dbReference type="Proteomes" id="UP000015241"/>
    </source>
</evidence>
<evidence type="ECO:0000313" key="2">
    <source>
        <dbReference type="EMBL" id="EPS99875.1"/>
    </source>
</evidence>
<dbReference type="AlphaFoldDB" id="S8FED5"/>
<accession>S8FED5</accession>
<dbReference type="HOGENOM" id="CLU_061244_1_1_1"/>
<dbReference type="eggNOG" id="ENOG502RZXK">
    <property type="taxonomic scope" value="Eukaryota"/>
</dbReference>
<feature type="chain" id="PRO_5004551346" evidence="1">
    <location>
        <begin position="19"/>
        <end position="222"/>
    </location>
</feature>
<keyword evidence="1" id="KW-0732">Signal</keyword>
<dbReference type="InParanoid" id="S8FED5"/>
<reference evidence="2 3" key="1">
    <citation type="journal article" date="2012" name="Science">
        <title>The Paleozoic origin of enzymatic lignin decomposition reconstructed from 31 fungal genomes.</title>
        <authorList>
            <person name="Floudas D."/>
            <person name="Binder M."/>
            <person name="Riley R."/>
            <person name="Barry K."/>
            <person name="Blanchette R.A."/>
            <person name="Henrissat B."/>
            <person name="Martinez A.T."/>
            <person name="Otillar R."/>
            <person name="Spatafora J.W."/>
            <person name="Yadav J.S."/>
            <person name="Aerts A."/>
            <person name="Benoit I."/>
            <person name="Boyd A."/>
            <person name="Carlson A."/>
            <person name="Copeland A."/>
            <person name="Coutinho P.M."/>
            <person name="de Vries R.P."/>
            <person name="Ferreira P."/>
            <person name="Findley K."/>
            <person name="Foster B."/>
            <person name="Gaskell J."/>
            <person name="Glotzer D."/>
            <person name="Gorecki P."/>
            <person name="Heitman J."/>
            <person name="Hesse C."/>
            <person name="Hori C."/>
            <person name="Igarashi K."/>
            <person name="Jurgens J.A."/>
            <person name="Kallen N."/>
            <person name="Kersten P."/>
            <person name="Kohler A."/>
            <person name="Kuees U."/>
            <person name="Kumar T.K.A."/>
            <person name="Kuo A."/>
            <person name="LaButti K."/>
            <person name="Larrondo L.F."/>
            <person name="Lindquist E."/>
            <person name="Ling A."/>
            <person name="Lombard V."/>
            <person name="Lucas S."/>
            <person name="Lundell T."/>
            <person name="Martin R."/>
            <person name="McLaughlin D.J."/>
            <person name="Morgenstern I."/>
            <person name="Morin E."/>
            <person name="Murat C."/>
            <person name="Nagy L.G."/>
            <person name="Nolan M."/>
            <person name="Ohm R.A."/>
            <person name="Patyshakuliyeva A."/>
            <person name="Rokas A."/>
            <person name="Ruiz-Duenas F.J."/>
            <person name="Sabat G."/>
            <person name="Salamov A."/>
            <person name="Samejima M."/>
            <person name="Schmutz J."/>
            <person name="Slot J.C."/>
            <person name="St John F."/>
            <person name="Stenlid J."/>
            <person name="Sun H."/>
            <person name="Sun S."/>
            <person name="Syed K."/>
            <person name="Tsang A."/>
            <person name="Wiebenga A."/>
            <person name="Young D."/>
            <person name="Pisabarro A."/>
            <person name="Eastwood D.C."/>
            <person name="Martin F."/>
            <person name="Cullen D."/>
            <person name="Grigoriev I.V."/>
            <person name="Hibbett D.S."/>
        </authorList>
    </citation>
    <scope>NUCLEOTIDE SEQUENCE</scope>
    <source>
        <strain evidence="3">FP-58527</strain>
    </source>
</reference>
<gene>
    <name evidence="2" type="ORF">FOMPIDRAFT_1123624</name>
</gene>